<protein>
    <submittedName>
        <fullName evidence="1">Uncharacterized protein</fullName>
    </submittedName>
</protein>
<dbReference type="PANTHER" id="PTHR10974">
    <property type="entry name" value="FI08016P-RELATED"/>
    <property type="match status" value="1"/>
</dbReference>
<reference evidence="1" key="1">
    <citation type="journal article" date="2023" name="Insect Mol. Biol.">
        <title>Genome sequencing provides insights into the evolution of gene families encoding plant cell wall-degrading enzymes in longhorned beetles.</title>
        <authorList>
            <person name="Shin N.R."/>
            <person name="Okamura Y."/>
            <person name="Kirsch R."/>
            <person name="Pauchet Y."/>
        </authorList>
    </citation>
    <scope>NUCLEOTIDE SEQUENCE</scope>
    <source>
        <strain evidence="1">RBIC_L_NR</strain>
    </source>
</reference>
<dbReference type="PANTHER" id="PTHR10974:SF9">
    <property type="entry name" value="DUF229 DOMAIN CONTAINING PROTEIN-RELATED"/>
    <property type="match status" value="1"/>
</dbReference>
<dbReference type="InterPro" id="IPR004245">
    <property type="entry name" value="DUF229"/>
</dbReference>
<proteinExistence type="predicted"/>
<accession>A0AAV8X6R0</accession>
<dbReference type="EMBL" id="JANEYF010003751">
    <property type="protein sequence ID" value="KAJ8934239.1"/>
    <property type="molecule type" value="Genomic_DNA"/>
</dbReference>
<dbReference type="Proteomes" id="UP001162156">
    <property type="component" value="Unassembled WGS sequence"/>
</dbReference>
<keyword evidence="2" id="KW-1185">Reference proteome</keyword>
<comment type="caution">
    <text evidence="1">The sequence shown here is derived from an EMBL/GenBank/DDBJ whole genome shotgun (WGS) entry which is preliminary data.</text>
</comment>
<organism evidence="1 2">
    <name type="scientific">Rhamnusium bicolor</name>
    <dbReference type="NCBI Taxonomy" id="1586634"/>
    <lineage>
        <taxon>Eukaryota</taxon>
        <taxon>Metazoa</taxon>
        <taxon>Ecdysozoa</taxon>
        <taxon>Arthropoda</taxon>
        <taxon>Hexapoda</taxon>
        <taxon>Insecta</taxon>
        <taxon>Pterygota</taxon>
        <taxon>Neoptera</taxon>
        <taxon>Endopterygota</taxon>
        <taxon>Coleoptera</taxon>
        <taxon>Polyphaga</taxon>
        <taxon>Cucujiformia</taxon>
        <taxon>Chrysomeloidea</taxon>
        <taxon>Cerambycidae</taxon>
        <taxon>Lepturinae</taxon>
        <taxon>Rhagiini</taxon>
        <taxon>Rhamnusium</taxon>
    </lineage>
</organism>
<name>A0AAV8X6R0_9CUCU</name>
<dbReference type="Pfam" id="PF02995">
    <property type="entry name" value="DUF229"/>
    <property type="match status" value="1"/>
</dbReference>
<sequence length="153" mass="17471">MELYSACTAFKENHKISYSFIKVTFSDTYREVYSNVHAIVIPTRMQIIGSGNRKGVFSVLLVGIDNISKLNLRRRMPETYKHLEKHYISLKGYNKIAENTFHNLMAILTGRNATHIDKHCGSYNSIKIELKNCGIIGDTFKSLAYVTGYIEDI</sequence>
<evidence type="ECO:0000313" key="2">
    <source>
        <dbReference type="Proteomes" id="UP001162156"/>
    </source>
</evidence>
<dbReference type="AlphaFoldDB" id="A0AAV8X6R0"/>
<evidence type="ECO:0000313" key="1">
    <source>
        <dbReference type="EMBL" id="KAJ8934239.1"/>
    </source>
</evidence>
<dbReference type="GO" id="GO:0005615">
    <property type="term" value="C:extracellular space"/>
    <property type="evidence" value="ECO:0007669"/>
    <property type="project" value="TreeGrafter"/>
</dbReference>
<gene>
    <name evidence="1" type="ORF">NQ314_013485</name>
</gene>